<name>A0ABW3X2Q6_9HYPH</name>
<reference evidence="2" key="1">
    <citation type="journal article" date="2019" name="Int. J. Syst. Evol. Microbiol.">
        <title>The Global Catalogue of Microorganisms (GCM) 10K type strain sequencing project: providing services to taxonomists for standard genome sequencing and annotation.</title>
        <authorList>
            <consortium name="The Broad Institute Genomics Platform"/>
            <consortium name="The Broad Institute Genome Sequencing Center for Infectious Disease"/>
            <person name="Wu L."/>
            <person name="Ma J."/>
        </authorList>
    </citation>
    <scope>NUCLEOTIDE SEQUENCE [LARGE SCALE GENOMIC DNA]</scope>
    <source>
        <strain evidence="2">CCUG 56108</strain>
    </source>
</reference>
<sequence>MVLETDRFVLGAERHFWHKETMTNATQHMAAFAWAYRQSGSKA</sequence>
<dbReference type="RefSeq" id="WP_379040850.1">
    <property type="nucleotide sequence ID" value="NZ_JBHTND010000035.1"/>
</dbReference>
<dbReference type="Proteomes" id="UP001597176">
    <property type="component" value="Unassembled WGS sequence"/>
</dbReference>
<gene>
    <name evidence="1" type="ORF">ACFQ4G_19065</name>
</gene>
<keyword evidence="2" id="KW-1185">Reference proteome</keyword>
<accession>A0ABW3X2Q6</accession>
<dbReference type="EMBL" id="JBHTND010000035">
    <property type="protein sequence ID" value="MFD1303672.1"/>
    <property type="molecule type" value="Genomic_DNA"/>
</dbReference>
<protein>
    <submittedName>
        <fullName evidence="1">Uncharacterized protein</fullName>
    </submittedName>
</protein>
<evidence type="ECO:0000313" key="2">
    <source>
        <dbReference type="Proteomes" id="UP001597176"/>
    </source>
</evidence>
<comment type="caution">
    <text evidence="1">The sequence shown here is derived from an EMBL/GenBank/DDBJ whole genome shotgun (WGS) entry which is preliminary data.</text>
</comment>
<proteinExistence type="predicted"/>
<organism evidence="1 2">
    <name type="scientific">Methylobacterium marchantiae</name>
    <dbReference type="NCBI Taxonomy" id="600331"/>
    <lineage>
        <taxon>Bacteria</taxon>
        <taxon>Pseudomonadati</taxon>
        <taxon>Pseudomonadota</taxon>
        <taxon>Alphaproteobacteria</taxon>
        <taxon>Hyphomicrobiales</taxon>
        <taxon>Methylobacteriaceae</taxon>
        <taxon>Methylobacterium</taxon>
    </lineage>
</organism>
<evidence type="ECO:0000313" key="1">
    <source>
        <dbReference type="EMBL" id="MFD1303672.1"/>
    </source>
</evidence>